<organism evidence="2 3">
    <name type="scientific">Rattus norvegicus</name>
    <name type="common">Rat</name>
    <dbReference type="NCBI Taxonomy" id="10116"/>
    <lineage>
        <taxon>Eukaryota</taxon>
        <taxon>Metazoa</taxon>
        <taxon>Chordata</taxon>
        <taxon>Craniata</taxon>
        <taxon>Vertebrata</taxon>
        <taxon>Euteleostomi</taxon>
        <taxon>Mammalia</taxon>
        <taxon>Eutheria</taxon>
        <taxon>Euarchontoglires</taxon>
        <taxon>Glires</taxon>
        <taxon>Rodentia</taxon>
        <taxon>Myomorpha</taxon>
        <taxon>Muroidea</taxon>
        <taxon>Muridae</taxon>
        <taxon>Murinae</taxon>
        <taxon>Rattus</taxon>
    </lineage>
</organism>
<keyword evidence="1" id="KW-1133">Transmembrane helix</keyword>
<feature type="transmembrane region" description="Helical" evidence="1">
    <location>
        <begin position="30"/>
        <end position="51"/>
    </location>
</feature>
<evidence type="ECO:0000256" key="1">
    <source>
        <dbReference type="SAM" id="Phobius"/>
    </source>
</evidence>
<protein>
    <submittedName>
        <fullName evidence="2">RCG24891</fullName>
    </submittedName>
</protein>
<proteinExistence type="predicted"/>
<dbReference type="Proteomes" id="UP000234681">
    <property type="component" value="Chromosome 1"/>
</dbReference>
<sequence>MVHTASPWTLTSPFFGRTTNGGSKLHTTGCWMCCLGPAVTLLMVQAVSFWIKDFGCFRSCTNAFSVPASVAIWVCWSVPEALLGIVQRSRICQALRSQLVMNSRSLYRTPMVVT</sequence>
<keyword evidence="1" id="KW-0812">Transmembrane</keyword>
<keyword evidence="1" id="KW-0472">Membrane</keyword>
<dbReference type="AlphaFoldDB" id="A6JCE5"/>
<evidence type="ECO:0000313" key="2">
    <source>
        <dbReference type="EMBL" id="EDM08672.1"/>
    </source>
</evidence>
<reference evidence="3" key="1">
    <citation type="submission" date="2005-09" db="EMBL/GenBank/DDBJ databases">
        <authorList>
            <person name="Mural R.J."/>
            <person name="Li P.W."/>
            <person name="Adams M.D."/>
            <person name="Amanatides P.G."/>
            <person name="Baden-Tillson H."/>
            <person name="Barnstead M."/>
            <person name="Chin S.H."/>
            <person name="Dew I."/>
            <person name="Evans C.A."/>
            <person name="Ferriera S."/>
            <person name="Flanigan M."/>
            <person name="Fosler C."/>
            <person name="Glodek A."/>
            <person name="Gu Z."/>
            <person name="Holt R.A."/>
            <person name="Jennings D."/>
            <person name="Kraft C.L."/>
            <person name="Lu F."/>
            <person name="Nguyen T."/>
            <person name="Nusskern D.R."/>
            <person name="Pfannkoch C.M."/>
            <person name="Sitter C."/>
            <person name="Sutton G.G."/>
            <person name="Venter J.C."/>
            <person name="Wang Z."/>
            <person name="Woodage T."/>
            <person name="Zheng X.H."/>
            <person name="Zhong F."/>
        </authorList>
    </citation>
    <scope>NUCLEOTIDE SEQUENCE [LARGE SCALE GENOMIC DNA]</scope>
    <source>
        <strain>BN</strain>
        <strain evidence="3">Sprague-Dawley</strain>
    </source>
</reference>
<evidence type="ECO:0000313" key="3">
    <source>
        <dbReference type="Proteomes" id="UP000234681"/>
    </source>
</evidence>
<feature type="transmembrane region" description="Helical" evidence="1">
    <location>
        <begin position="63"/>
        <end position="86"/>
    </location>
</feature>
<dbReference type="EMBL" id="CH473980">
    <property type="protein sequence ID" value="EDM08672.1"/>
    <property type="molecule type" value="Genomic_DNA"/>
</dbReference>
<gene>
    <name evidence="2" type="ORF">rCG_24891</name>
</gene>
<accession>A6JCE5</accession>
<name>A6JCE5_RAT</name>